<evidence type="ECO:0000313" key="8">
    <source>
        <dbReference type="Proteomes" id="UP001384579"/>
    </source>
</evidence>
<gene>
    <name evidence="7" type="ORF">WMG39_15220</name>
</gene>
<dbReference type="Gene3D" id="3.40.50.2000">
    <property type="entry name" value="Glycogen Phosphorylase B"/>
    <property type="match status" value="1"/>
</dbReference>
<dbReference type="PANTHER" id="PTHR44835:SF1">
    <property type="entry name" value="PROTEIN O-GLCNAC TRANSFERASE"/>
    <property type="match status" value="1"/>
</dbReference>
<reference evidence="7 8" key="1">
    <citation type="journal article" date="2020" name="Harmful Algae">
        <title>Molecular and morphological characterization of a novel dihydroanatoxin-a producing Microcoleus species (cyanobacteria) from the Russian River, California, USA.</title>
        <authorList>
            <person name="Conklin K.Y."/>
            <person name="Stancheva R."/>
            <person name="Otten T.G."/>
            <person name="Fadness R."/>
            <person name="Boyer G.L."/>
            <person name="Read B."/>
            <person name="Zhang X."/>
            <person name="Sheath R.G."/>
        </authorList>
    </citation>
    <scope>NUCLEOTIDE SEQUENCE [LARGE SCALE GENOMIC DNA]</scope>
    <source>
        <strain evidence="7 8">PTRS2</strain>
    </source>
</reference>
<feature type="non-terminal residue" evidence="7">
    <location>
        <position position="1"/>
    </location>
</feature>
<comment type="pathway">
    <text evidence="1">Protein modification; protein glycosylation.</text>
</comment>
<comment type="caution">
    <text evidence="7">The sequence shown here is derived from an EMBL/GenBank/DDBJ whole genome shotgun (WGS) entry which is preliminary data.</text>
</comment>
<keyword evidence="5" id="KW-0802">TPR repeat</keyword>
<sequence length="589" mass="67515">GTTTDSELLLQVWKNVLEQAPLHPSSLNFTEACLPYVKESLPFLDNLIKFVYTTAYSAKQFVLATRFTELGLSLEPQDPELLRTLSCLYQDICEYSKGIETAKLCYSVIDNLADKVYANHLIMRGLMSAGGYWDEFCSVMETHKSLLAALHEEQPSSLTSSATIRLFSSCFFFPYFQDSPEENGIIRSQIGQICQNNIEKYAKEQVERYRQKRFSNPKYKASTKRLKIGYISYCLRKHSVGHLARWLFQYHNRDVFEINTYLLSSEQTDDPLQEWYISQSDKAYKLALDSSGTAELINKDEIDILIDLDSLTLNNISEIMAMKPAPVQVTWLGWDASGVPAIDYYIADPYVLPESAQDYYTEKIWRLPQTYIAVDGFEVGVPTLRRDNLNIPSDAIIYLSAQRGYKYNPNTVRLQMQIMQAVPNSYFIVKGLADQEALQNFFIKIAESEGVAVDRLRFLPLVSSEEIHRANLAIADVVLDTYPYNGATTTMETLWMGIPIVTRVGQQFSSRNSYTMMVNAGVSEGIAWTDEEYVEWGVRLGKDSSLRQQIAWKLRQSRQTAPLWNGKQFTREMEKAYEQMWQKYLDSCN</sequence>
<dbReference type="Gene3D" id="3.40.50.11380">
    <property type="match status" value="1"/>
</dbReference>
<accession>A0ABU8YP36</accession>
<dbReference type="EMBL" id="JBBLXS010000189">
    <property type="protein sequence ID" value="MEK0186190.1"/>
    <property type="molecule type" value="Genomic_DNA"/>
</dbReference>
<evidence type="ECO:0000256" key="4">
    <source>
        <dbReference type="ARBA" id="ARBA00022737"/>
    </source>
</evidence>
<dbReference type="Pfam" id="PF13844">
    <property type="entry name" value="Glyco_transf_41"/>
    <property type="match status" value="2"/>
</dbReference>
<dbReference type="Proteomes" id="UP001384579">
    <property type="component" value="Unassembled WGS sequence"/>
</dbReference>
<dbReference type="GO" id="GO:0016740">
    <property type="term" value="F:transferase activity"/>
    <property type="evidence" value="ECO:0007669"/>
    <property type="project" value="UniProtKB-KW"/>
</dbReference>
<evidence type="ECO:0000259" key="6">
    <source>
        <dbReference type="Pfam" id="PF13844"/>
    </source>
</evidence>
<dbReference type="InterPro" id="IPR029489">
    <property type="entry name" value="OGT/SEC/SPY_C"/>
</dbReference>
<dbReference type="RefSeq" id="WP_340541571.1">
    <property type="nucleotide sequence ID" value="NZ_JBBLXS010000189.1"/>
</dbReference>
<evidence type="ECO:0000313" key="7">
    <source>
        <dbReference type="EMBL" id="MEK0186190.1"/>
    </source>
</evidence>
<evidence type="ECO:0000256" key="2">
    <source>
        <dbReference type="ARBA" id="ARBA00022676"/>
    </source>
</evidence>
<evidence type="ECO:0000256" key="1">
    <source>
        <dbReference type="ARBA" id="ARBA00004922"/>
    </source>
</evidence>
<evidence type="ECO:0000256" key="5">
    <source>
        <dbReference type="ARBA" id="ARBA00022803"/>
    </source>
</evidence>
<feature type="domain" description="O-GlcNAc transferase C-terminal" evidence="6">
    <location>
        <begin position="204"/>
        <end position="375"/>
    </location>
</feature>
<keyword evidence="4" id="KW-0677">Repeat</keyword>
<evidence type="ECO:0000256" key="3">
    <source>
        <dbReference type="ARBA" id="ARBA00022679"/>
    </source>
</evidence>
<keyword evidence="8" id="KW-1185">Reference proteome</keyword>
<feature type="domain" description="O-GlcNAc transferase C-terminal" evidence="6">
    <location>
        <begin position="385"/>
        <end position="573"/>
    </location>
</feature>
<organism evidence="7 8">
    <name type="scientific">Microcoleus anatoxicus PTRS2</name>
    <dbReference type="NCBI Taxonomy" id="2705321"/>
    <lineage>
        <taxon>Bacteria</taxon>
        <taxon>Bacillati</taxon>
        <taxon>Cyanobacteriota</taxon>
        <taxon>Cyanophyceae</taxon>
        <taxon>Oscillatoriophycideae</taxon>
        <taxon>Oscillatoriales</taxon>
        <taxon>Microcoleaceae</taxon>
        <taxon>Microcoleus</taxon>
        <taxon>Microcoleus anatoxicus</taxon>
    </lineage>
</organism>
<dbReference type="InterPro" id="IPR051939">
    <property type="entry name" value="Glycosyltr_41/O-GlcNAc_trsf"/>
</dbReference>
<keyword evidence="3 7" id="KW-0808">Transferase</keyword>
<proteinExistence type="predicted"/>
<protein>
    <submittedName>
        <fullName evidence="7">O-linked N-acetylglucosamine transferase, SPINDLY family protein</fullName>
    </submittedName>
</protein>
<keyword evidence="2" id="KW-0328">Glycosyltransferase</keyword>
<dbReference type="PANTHER" id="PTHR44835">
    <property type="entry name" value="UDP-N-ACETYLGLUCOSAMINE--PEPTIDE N-ACETYLGLUCOSAMINYLTRANSFERASE SPINDLY-RELATED"/>
    <property type="match status" value="1"/>
</dbReference>
<name>A0ABU8YP36_9CYAN</name>